<proteinExistence type="predicted"/>
<evidence type="ECO:0000313" key="3">
    <source>
        <dbReference type="Proteomes" id="UP000196402"/>
    </source>
</evidence>
<dbReference type="VEuPathDB" id="PlasmoDB:PVW1_100024800"/>
<protein>
    <submittedName>
        <fullName evidence="2">VIR protein</fullName>
    </submittedName>
</protein>
<dbReference type="AlphaFoldDB" id="A0A1G4GSE2"/>
<dbReference type="Proteomes" id="UP000196402">
    <property type="component" value="Chromosome 3"/>
</dbReference>
<sequence length="324" mass="37573">MDEEGEILKFYNDLDQSVIQNHPNQEILNLCDKYDTFNTELTTKQTNTCKKLIRNLLLCNTLNEHNFINFCSNLYVWLYFETKKSGISNDIIKKIFDLPKLREKGVIKFMYCPYDTYNDQRHDPEDLMKLSIFNDNVGTFQSMLMNSNMSNDCSLKKYVYECVDIYNKTHEDYSSLQYCNSSPEEYACGIIQAFNSKYTSHIRNKGGIIHEFPELSSNTPLDLNDMCPLDEIEPDTRPEETQQGTPTTQGASTALSAMVGIPPFLILMYKFTQAKRLFRFGNKNNTIITSNIDKNMENELFHAIKEDSNIKDIPPKYNIGYEPK</sequence>
<feature type="compositionally biased region" description="Low complexity" evidence="1">
    <location>
        <begin position="241"/>
        <end position="250"/>
    </location>
</feature>
<gene>
    <name evidence="2" type="ORF">PVT01_030031200</name>
</gene>
<reference evidence="2 3" key="1">
    <citation type="submission" date="2016-07" db="EMBL/GenBank/DDBJ databases">
        <authorList>
            <consortium name="Pathogen Informatics"/>
        </authorList>
    </citation>
    <scope>NUCLEOTIDE SEQUENCE [LARGE SCALE GENOMIC DNA]</scope>
</reference>
<dbReference type="EMBL" id="LT615241">
    <property type="protein sequence ID" value="SCO65497.1"/>
    <property type="molecule type" value="Genomic_DNA"/>
</dbReference>
<dbReference type="VEuPathDB" id="PlasmoDB:PVP01_0001320"/>
<dbReference type="VEuPathDB" id="PlasmoDB:PVPAM_000042600"/>
<organism evidence="2 3">
    <name type="scientific">Plasmodium vivax</name>
    <name type="common">malaria parasite P. vivax</name>
    <dbReference type="NCBI Taxonomy" id="5855"/>
    <lineage>
        <taxon>Eukaryota</taxon>
        <taxon>Sar</taxon>
        <taxon>Alveolata</taxon>
        <taxon>Apicomplexa</taxon>
        <taxon>Aconoidasida</taxon>
        <taxon>Haemosporida</taxon>
        <taxon>Plasmodiidae</taxon>
        <taxon>Plasmodium</taxon>
        <taxon>Plasmodium (Plasmodium)</taxon>
    </lineage>
</organism>
<evidence type="ECO:0000313" key="2">
    <source>
        <dbReference type="EMBL" id="SCO65497.1"/>
    </source>
</evidence>
<feature type="region of interest" description="Disordered" evidence="1">
    <location>
        <begin position="230"/>
        <end position="250"/>
    </location>
</feature>
<evidence type="ECO:0000256" key="1">
    <source>
        <dbReference type="SAM" id="MobiDB-lite"/>
    </source>
</evidence>
<accession>A0A1G4GSE2</accession>
<name>A0A1G4GSE2_PLAVI</name>